<feature type="domain" description="Cadherin" evidence="11">
    <location>
        <begin position="168"/>
        <end position="282"/>
    </location>
</feature>
<evidence type="ECO:0000256" key="2">
    <source>
        <dbReference type="ARBA" id="ARBA00022536"/>
    </source>
</evidence>
<reference evidence="12" key="1">
    <citation type="submission" date="2014-12" db="EMBL/GenBank/DDBJ databases">
        <title>Insight into the proteome of Arion vulgaris.</title>
        <authorList>
            <person name="Aradska J."/>
            <person name="Bulat T."/>
            <person name="Smidak R."/>
            <person name="Sarate P."/>
            <person name="Gangsoo J."/>
            <person name="Sialana F."/>
            <person name="Bilban M."/>
            <person name="Lubec G."/>
        </authorList>
    </citation>
    <scope>NUCLEOTIDE SEQUENCE</scope>
    <source>
        <tissue evidence="12">Skin</tissue>
    </source>
</reference>
<feature type="domain" description="Cadherin" evidence="11">
    <location>
        <begin position="89"/>
        <end position="165"/>
    </location>
</feature>
<evidence type="ECO:0000256" key="3">
    <source>
        <dbReference type="ARBA" id="ARBA00022692"/>
    </source>
</evidence>
<keyword evidence="2" id="KW-0245">EGF-like domain</keyword>
<dbReference type="GO" id="GO:0045296">
    <property type="term" value="F:cadherin binding"/>
    <property type="evidence" value="ECO:0007669"/>
    <property type="project" value="TreeGrafter"/>
</dbReference>
<dbReference type="SMART" id="SM00112">
    <property type="entry name" value="CA"/>
    <property type="match status" value="11"/>
</dbReference>
<accession>A0A0B7BQR7</accession>
<feature type="domain" description="Cadherin" evidence="11">
    <location>
        <begin position="725"/>
        <end position="832"/>
    </location>
</feature>
<dbReference type="InterPro" id="IPR039808">
    <property type="entry name" value="Cadherin"/>
</dbReference>
<dbReference type="GO" id="GO:0016477">
    <property type="term" value="P:cell migration"/>
    <property type="evidence" value="ECO:0007669"/>
    <property type="project" value="TreeGrafter"/>
</dbReference>
<dbReference type="PANTHER" id="PTHR24027:SF422">
    <property type="entry name" value="CADHERIN DOMAIN-CONTAINING PROTEIN"/>
    <property type="match status" value="1"/>
</dbReference>
<evidence type="ECO:0000256" key="9">
    <source>
        <dbReference type="ARBA" id="ARBA00023157"/>
    </source>
</evidence>
<keyword evidence="6 10" id="KW-0106">Calcium</keyword>
<evidence type="ECO:0000256" key="10">
    <source>
        <dbReference type="PROSITE-ProRule" id="PRU00043"/>
    </source>
</evidence>
<dbReference type="GO" id="GO:0016342">
    <property type="term" value="C:catenin complex"/>
    <property type="evidence" value="ECO:0007669"/>
    <property type="project" value="TreeGrafter"/>
</dbReference>
<protein>
    <recommendedName>
        <fullName evidence="11">Cadherin domain-containing protein</fullName>
    </recommendedName>
</protein>
<feature type="domain" description="Cadherin" evidence="11">
    <location>
        <begin position="835"/>
        <end position="950"/>
    </location>
</feature>
<evidence type="ECO:0000256" key="8">
    <source>
        <dbReference type="ARBA" id="ARBA00023136"/>
    </source>
</evidence>
<evidence type="ECO:0000256" key="1">
    <source>
        <dbReference type="ARBA" id="ARBA00004167"/>
    </source>
</evidence>
<feature type="domain" description="Cadherin" evidence="11">
    <location>
        <begin position="955"/>
        <end position="1074"/>
    </location>
</feature>
<dbReference type="CDD" id="cd11304">
    <property type="entry name" value="Cadherin_repeat"/>
    <property type="match status" value="11"/>
</dbReference>
<dbReference type="PROSITE" id="PS00232">
    <property type="entry name" value="CADHERIN_1"/>
    <property type="match status" value="2"/>
</dbReference>
<evidence type="ECO:0000256" key="6">
    <source>
        <dbReference type="ARBA" id="ARBA00022837"/>
    </source>
</evidence>
<gene>
    <name evidence="12" type="primary">ORF206433</name>
</gene>
<feature type="domain" description="Cadherin" evidence="11">
    <location>
        <begin position="508"/>
        <end position="615"/>
    </location>
</feature>
<feature type="domain" description="Cadherin" evidence="11">
    <location>
        <begin position="1075"/>
        <end position="1182"/>
    </location>
</feature>
<comment type="subcellular location">
    <subcellularLocation>
        <location evidence="1">Membrane</location>
        <topology evidence="1">Single-pass membrane protein</topology>
    </subcellularLocation>
</comment>
<keyword evidence="3" id="KW-0812">Transmembrane</keyword>
<keyword evidence="4" id="KW-0732">Signal</keyword>
<dbReference type="PRINTS" id="PR00205">
    <property type="entry name" value="CADHERIN"/>
</dbReference>
<dbReference type="GO" id="GO:0005509">
    <property type="term" value="F:calcium ion binding"/>
    <property type="evidence" value="ECO:0007669"/>
    <property type="project" value="UniProtKB-UniRule"/>
</dbReference>
<dbReference type="PROSITE" id="PS50268">
    <property type="entry name" value="CADHERIN_2"/>
    <property type="match status" value="12"/>
</dbReference>
<keyword evidence="5" id="KW-0677">Repeat</keyword>
<proteinExistence type="predicted"/>
<sequence>MTKSNMAVLSGTFARSQTKDKYILISLMFLSHLVFAIDASLADQKVDLLDRHRRAVTTYSVTLQSAVPENVSSSFVLYNLTISYPSRSYVITNNSAGVQGLFQIAGGILTLMPSLTAEIRNVFDYEKFHTIQVMINATNQTDPSDVVMLTVTIPLSDVNDEPPVITNKPKPLLATLPVNPQPGRVVFTVTATDPDSTSDLIFSIDLVTSSDSANTQRFQYQANSGGNIGEKLFNIVISGAGALQSGAEYTIKFSVTDRYTVSGSPQTTDTLVVRVGNRAPQFYETSYKGRIYENMTPATTNWVLEADSNNKLGIQVKQFQAGNALTFQLLLANGQPSQMFNIHAEDGVQRIVNKISIDYEVTKYESLFIQVREAGTGLTSSVAITINIIDEKVNSPAFCSAQYSTTISENAAIGSTVLMVTASDVDSGLNGEIVFSIVNSTYFGVTTAPGNNAYIGTVTVKSRLDYDSGESHIQFFVIASDKGTPVRLTQVPVFVTLQNVNDNPPTIVNTTSTIILTETTPLQSVVTIFQASDIDGDAVKFYFEGRIPTYEIFTIRDTNGQMTLTSPIPKNKDSYILKVIAVDDDSCCASKNGYLTATATFTVNIIDINVNKPFFNSCLVYDTTASIKEGSPVGTTVIQVSASDPDRGDNGKVIYRIEPADPNAPFQIDPNSGNITVKGNIVRDQSGFVQVTVVARNPPALPLMEGRCTFRVNIIDINNNPPTFSQPVYEIPVSLSTRPPAILYQMAAQDKDVGQNANITYTLGPSDIITMMTFSINIFTGVISLDSVLDSSTLVYYLTVIANDNGKDPGPLTGTANVTIKVNTDGGKPPEWINLPANQTFSVSENALRGYVITTLACQSDSNVTGPEFRVYDAVSAITSDSKNFMAVTFVDNGVSHMNLTLRAVLNYEVQTEYKLSVVCQSVVGQVVLQAPLYTVVIKVLDANDEVPEFFGLDANGRYSASVSENSPPLTSFLQVTANDRDTNPPFNVITFTLEGPNKDLFQVNNLGGNRADILTGSGLNLDREVTPYYALLIVARDGAPASPADLNNANLPNTALRYIDITVSDVNDNPPVFSQSLYTFNIPENVAIGDVVGIVTATDPDDVDKGLGLQYRFIDGNVNNAFNIFSVTGAIRVAKKLDYENPQEPKIYNITLMALDQNQLHSATTTIQIVLLDENDNRPVFSPLSYSVMNVVTEEDKTVTPQNPQFLVKVTATDADVYWPQTSIRYSIFGTSDVAPLFTVDPISGTVSLIGSLDRDIPPFYYTVTVEARDEVVNPLSSFADVLVYPMDINDNAPVFNVQYLQGSVPENSVNTYVMTVIAVDKDEGNNGTVNYRIDPVQPNAALSAMFTVNTTGDIYTTNNVTLLDRETIDKILLVVQAYDMGTHPYSSTATATITIL</sequence>
<dbReference type="InterPro" id="IPR015919">
    <property type="entry name" value="Cadherin-like_sf"/>
</dbReference>
<dbReference type="PANTHER" id="PTHR24027">
    <property type="entry name" value="CADHERIN-23"/>
    <property type="match status" value="1"/>
</dbReference>
<dbReference type="EMBL" id="HACG01048453">
    <property type="protein sequence ID" value="CEK95318.1"/>
    <property type="molecule type" value="Transcribed_RNA"/>
</dbReference>
<feature type="domain" description="Cadherin" evidence="11">
    <location>
        <begin position="399"/>
        <end position="507"/>
    </location>
</feature>
<feature type="domain" description="Cadherin" evidence="11">
    <location>
        <begin position="283"/>
        <end position="398"/>
    </location>
</feature>
<keyword evidence="9" id="KW-1015">Disulfide bond</keyword>
<name>A0A0B7BQR7_9EUPU</name>
<dbReference type="FunFam" id="2.60.40.60:FF:000104">
    <property type="entry name" value="cadherin-23 isoform X1"/>
    <property type="match status" value="1"/>
</dbReference>
<keyword evidence="7" id="KW-1133">Transmembrane helix</keyword>
<feature type="domain" description="Cadherin" evidence="11">
    <location>
        <begin position="1305"/>
        <end position="1397"/>
    </location>
</feature>
<evidence type="ECO:0000256" key="7">
    <source>
        <dbReference type="ARBA" id="ARBA00022989"/>
    </source>
</evidence>
<dbReference type="Gene3D" id="2.60.40.60">
    <property type="entry name" value="Cadherins"/>
    <property type="match status" value="12"/>
</dbReference>
<dbReference type="Pfam" id="PF00028">
    <property type="entry name" value="Cadherin"/>
    <property type="match status" value="7"/>
</dbReference>
<feature type="domain" description="Cadherin" evidence="11">
    <location>
        <begin position="619"/>
        <end position="724"/>
    </location>
</feature>
<evidence type="ECO:0000313" key="12">
    <source>
        <dbReference type="EMBL" id="CEK95318.1"/>
    </source>
</evidence>
<dbReference type="SUPFAM" id="SSF49313">
    <property type="entry name" value="Cadherin-like"/>
    <property type="match status" value="11"/>
</dbReference>
<dbReference type="InterPro" id="IPR020894">
    <property type="entry name" value="Cadherin_CS"/>
</dbReference>
<dbReference type="GO" id="GO:0008013">
    <property type="term" value="F:beta-catenin binding"/>
    <property type="evidence" value="ECO:0007669"/>
    <property type="project" value="TreeGrafter"/>
</dbReference>
<organism evidence="12">
    <name type="scientific">Arion vulgaris</name>
    <dbReference type="NCBI Taxonomy" id="1028688"/>
    <lineage>
        <taxon>Eukaryota</taxon>
        <taxon>Metazoa</taxon>
        <taxon>Spiralia</taxon>
        <taxon>Lophotrochozoa</taxon>
        <taxon>Mollusca</taxon>
        <taxon>Gastropoda</taxon>
        <taxon>Heterobranchia</taxon>
        <taxon>Euthyneura</taxon>
        <taxon>Panpulmonata</taxon>
        <taxon>Eupulmonata</taxon>
        <taxon>Stylommatophora</taxon>
        <taxon>Helicina</taxon>
        <taxon>Arionoidea</taxon>
        <taxon>Arionidae</taxon>
        <taxon>Arion</taxon>
    </lineage>
</organism>
<dbReference type="FunFam" id="2.60.40.60:FF:000058">
    <property type="entry name" value="FAT atypical cadherin 3"/>
    <property type="match status" value="2"/>
</dbReference>
<dbReference type="GO" id="GO:0007156">
    <property type="term" value="P:homophilic cell adhesion via plasma membrane adhesion molecules"/>
    <property type="evidence" value="ECO:0007669"/>
    <property type="project" value="InterPro"/>
</dbReference>
<dbReference type="InterPro" id="IPR002126">
    <property type="entry name" value="Cadherin-like_dom"/>
</dbReference>
<evidence type="ECO:0000256" key="5">
    <source>
        <dbReference type="ARBA" id="ARBA00022737"/>
    </source>
</evidence>
<keyword evidence="8" id="KW-0472">Membrane</keyword>
<feature type="domain" description="Cadherin" evidence="11">
    <location>
        <begin position="1193"/>
        <end position="1297"/>
    </location>
</feature>
<evidence type="ECO:0000259" key="11">
    <source>
        <dbReference type="PROSITE" id="PS50268"/>
    </source>
</evidence>
<evidence type="ECO:0000256" key="4">
    <source>
        <dbReference type="ARBA" id="ARBA00022729"/>
    </source>
</evidence>